<keyword evidence="1" id="KW-0812">Transmembrane</keyword>
<dbReference type="InterPro" id="IPR009200">
    <property type="entry name" value="DUF1269_membrane"/>
</dbReference>
<proteinExistence type="predicted"/>
<name>A0A516G671_9MICO</name>
<keyword evidence="1" id="KW-1133">Transmembrane helix</keyword>
<feature type="transmembrane region" description="Helical" evidence="1">
    <location>
        <begin position="65"/>
        <end position="90"/>
    </location>
</feature>
<dbReference type="RefSeq" id="WP_143781686.1">
    <property type="nucleotide sequence ID" value="NZ_CP041616.1"/>
</dbReference>
<dbReference type="OrthoDB" id="5244321at2"/>
<evidence type="ECO:0000256" key="1">
    <source>
        <dbReference type="SAM" id="Phobius"/>
    </source>
</evidence>
<dbReference type="Proteomes" id="UP000315395">
    <property type="component" value="Chromosome"/>
</dbReference>
<reference evidence="2 3" key="1">
    <citation type="submission" date="2019-07" db="EMBL/GenBank/DDBJ databases">
        <title>complete genome sequencing of Ornithinimicrobium sp. H23M54.</title>
        <authorList>
            <person name="Bae J.-W."/>
            <person name="Lee S.-Y."/>
        </authorList>
    </citation>
    <scope>NUCLEOTIDE SEQUENCE [LARGE SCALE GENOMIC DNA]</scope>
    <source>
        <strain evidence="2 3">H23M54</strain>
    </source>
</reference>
<keyword evidence="3" id="KW-1185">Reference proteome</keyword>
<sequence>MSELIIIGYDDHETADRAYNKVMDLQRDFVVELNGLATVHIDDKGKKHVEMPQKIVGASATAGGLWGVLVGLLFLAPGLGLLLGGAFGALSGKLSKAGIDRSFRERVEGMLTPGSAAVVVMAGKITEDKFNKAMAEFGGTVLQTSLSEEDEAELAADLAGEQE</sequence>
<evidence type="ECO:0000313" key="2">
    <source>
        <dbReference type="EMBL" id="QDO87023.1"/>
    </source>
</evidence>
<accession>A0A516G671</accession>
<dbReference type="KEGG" id="orz:FNH13_00720"/>
<dbReference type="EMBL" id="CP041616">
    <property type="protein sequence ID" value="QDO87023.1"/>
    <property type="molecule type" value="Genomic_DNA"/>
</dbReference>
<gene>
    <name evidence="2" type="ORF">FNH13_00720</name>
</gene>
<dbReference type="Pfam" id="PF06897">
    <property type="entry name" value="DUF1269"/>
    <property type="match status" value="1"/>
</dbReference>
<protein>
    <submittedName>
        <fullName evidence="2">DUF1269 domain-containing protein</fullName>
    </submittedName>
</protein>
<dbReference type="AlphaFoldDB" id="A0A516G671"/>
<evidence type="ECO:0000313" key="3">
    <source>
        <dbReference type="Proteomes" id="UP000315395"/>
    </source>
</evidence>
<keyword evidence="1" id="KW-0472">Membrane</keyword>
<organism evidence="2 3">
    <name type="scientific">Ornithinimicrobium ciconiae</name>
    <dbReference type="NCBI Taxonomy" id="2594265"/>
    <lineage>
        <taxon>Bacteria</taxon>
        <taxon>Bacillati</taxon>
        <taxon>Actinomycetota</taxon>
        <taxon>Actinomycetes</taxon>
        <taxon>Micrococcales</taxon>
        <taxon>Ornithinimicrobiaceae</taxon>
        <taxon>Ornithinimicrobium</taxon>
    </lineage>
</organism>